<dbReference type="InterPro" id="IPR002403">
    <property type="entry name" value="Cyt_P450_E_grp-IV"/>
</dbReference>
<keyword evidence="8 10" id="KW-0503">Monooxygenase</keyword>
<sequence length="510" mass="57745">MLAVTYLSFAVVLVICYVFYSQLYSGGPAAKKRALSHIPELHFDKDDTADRYRTDTRSLLRIGYERYLQYGVPFQMYNPIGELGNQVVLPMKYLNEVKCAPKSLFSFEAFSEKVFLLNYINAPRQTNAATHAVKLDVNRNLDKVINGLWTEAEASLRGVIPSTGRQTISGGELACNILSPVMSYILVGPSLCRNPEWLQIAVETTFAIMEASFHIRSNYSANWRWLSRWQNGTARRLGHIRKKALELIRPLYEERREAIHLNDGRSDGGSDLFYDTIYWMLGRKEADTSLKGIVDQELFLTLASIHTTAGMLQSILFDWVAHPEYHAAITAEIDEALAELEVSGGKWTLQQIARMRKLDSFMKESIRMNPLGFITGQRYAVKSHRFKDGFVVPAGTIFHFPADAVHHDPNIYPEPDKFDAYRFLRLREKVDPNQFHFAFVSDTNLNFGAGQHTCPGRFLAGVVLKFAIILLTTRCEISFPDGSTRRPPNVSVDNSARPDPTVKLHIKALA</sequence>
<dbReference type="GO" id="GO:0020037">
    <property type="term" value="F:heme binding"/>
    <property type="evidence" value="ECO:0007669"/>
    <property type="project" value="InterPro"/>
</dbReference>
<evidence type="ECO:0000256" key="10">
    <source>
        <dbReference type="RuleBase" id="RU000461"/>
    </source>
</evidence>
<dbReference type="SUPFAM" id="SSF48264">
    <property type="entry name" value="Cytochrome P450"/>
    <property type="match status" value="1"/>
</dbReference>
<evidence type="ECO:0000256" key="6">
    <source>
        <dbReference type="ARBA" id="ARBA00023002"/>
    </source>
</evidence>
<keyword evidence="4 9" id="KW-0349">Heme</keyword>
<dbReference type="GO" id="GO:0005506">
    <property type="term" value="F:iron ion binding"/>
    <property type="evidence" value="ECO:0007669"/>
    <property type="project" value="InterPro"/>
</dbReference>
<dbReference type="InterPro" id="IPR036396">
    <property type="entry name" value="Cyt_P450_sf"/>
</dbReference>
<dbReference type="PROSITE" id="PS00086">
    <property type="entry name" value="CYTOCHROME_P450"/>
    <property type="match status" value="1"/>
</dbReference>
<accession>A0A166WG44</accession>
<comment type="cofactor">
    <cofactor evidence="1 9">
        <name>heme</name>
        <dbReference type="ChEBI" id="CHEBI:30413"/>
    </cofactor>
</comment>
<dbReference type="EMBL" id="AZHC01000049">
    <property type="protein sequence ID" value="OAA34690.1"/>
    <property type="molecule type" value="Genomic_DNA"/>
</dbReference>
<evidence type="ECO:0000256" key="7">
    <source>
        <dbReference type="ARBA" id="ARBA00023004"/>
    </source>
</evidence>
<keyword evidence="7 9" id="KW-0408">Iron</keyword>
<comment type="pathway">
    <text evidence="2">Secondary metabolite biosynthesis.</text>
</comment>
<reference evidence="12 13" key="1">
    <citation type="journal article" date="2016" name="Genome Biol. Evol.">
        <title>Divergent and convergent evolution of fungal pathogenicity.</title>
        <authorList>
            <person name="Shang Y."/>
            <person name="Xiao G."/>
            <person name="Zheng P."/>
            <person name="Cen K."/>
            <person name="Zhan S."/>
            <person name="Wang C."/>
        </authorList>
    </citation>
    <scope>NUCLEOTIDE SEQUENCE [LARGE SCALE GENOMIC DNA]</scope>
    <source>
        <strain evidence="12 13">RCEF 4871</strain>
    </source>
</reference>
<dbReference type="CDD" id="cd11041">
    <property type="entry name" value="CYP503A1-like"/>
    <property type="match status" value="1"/>
</dbReference>
<feature type="binding site" description="axial binding residue" evidence="9">
    <location>
        <position position="454"/>
    </location>
    <ligand>
        <name>heme</name>
        <dbReference type="ChEBI" id="CHEBI:30413"/>
    </ligand>
    <ligandPart>
        <name>Fe</name>
        <dbReference type="ChEBI" id="CHEBI:18248"/>
    </ligandPart>
</feature>
<keyword evidence="13" id="KW-1185">Reference proteome</keyword>
<dbReference type="InterPro" id="IPR001128">
    <property type="entry name" value="Cyt_P450"/>
</dbReference>
<evidence type="ECO:0000313" key="13">
    <source>
        <dbReference type="Proteomes" id="UP000243498"/>
    </source>
</evidence>
<evidence type="ECO:0000256" key="4">
    <source>
        <dbReference type="ARBA" id="ARBA00022617"/>
    </source>
</evidence>
<feature type="transmembrane region" description="Helical" evidence="11">
    <location>
        <begin position="6"/>
        <end position="24"/>
    </location>
</feature>
<keyword evidence="5 9" id="KW-0479">Metal-binding</keyword>
<keyword evidence="11" id="KW-0812">Transmembrane</keyword>
<comment type="caution">
    <text evidence="12">The sequence shown here is derived from an EMBL/GenBank/DDBJ whole genome shotgun (WGS) entry which is preliminary data.</text>
</comment>
<dbReference type="STRING" id="1081105.A0A166WG44"/>
<evidence type="ECO:0000256" key="2">
    <source>
        <dbReference type="ARBA" id="ARBA00005179"/>
    </source>
</evidence>
<evidence type="ECO:0000256" key="5">
    <source>
        <dbReference type="ARBA" id="ARBA00022723"/>
    </source>
</evidence>
<dbReference type="GO" id="GO:0004497">
    <property type="term" value="F:monooxygenase activity"/>
    <property type="evidence" value="ECO:0007669"/>
    <property type="project" value="UniProtKB-KW"/>
</dbReference>
<evidence type="ECO:0000256" key="1">
    <source>
        <dbReference type="ARBA" id="ARBA00001971"/>
    </source>
</evidence>
<name>A0A166WG44_METRR</name>
<evidence type="ECO:0000256" key="3">
    <source>
        <dbReference type="ARBA" id="ARBA00010617"/>
    </source>
</evidence>
<dbReference type="PRINTS" id="PR00465">
    <property type="entry name" value="EP450IV"/>
</dbReference>
<dbReference type="GO" id="GO:0016705">
    <property type="term" value="F:oxidoreductase activity, acting on paired donors, with incorporation or reduction of molecular oxygen"/>
    <property type="evidence" value="ECO:0007669"/>
    <property type="project" value="InterPro"/>
</dbReference>
<organism evidence="12 13">
    <name type="scientific">Metarhizium rileyi (strain RCEF 4871)</name>
    <name type="common">Nomuraea rileyi</name>
    <dbReference type="NCBI Taxonomy" id="1649241"/>
    <lineage>
        <taxon>Eukaryota</taxon>
        <taxon>Fungi</taxon>
        <taxon>Dikarya</taxon>
        <taxon>Ascomycota</taxon>
        <taxon>Pezizomycotina</taxon>
        <taxon>Sordariomycetes</taxon>
        <taxon>Hypocreomycetidae</taxon>
        <taxon>Hypocreales</taxon>
        <taxon>Clavicipitaceae</taxon>
        <taxon>Metarhizium</taxon>
    </lineage>
</organism>
<evidence type="ECO:0000313" key="12">
    <source>
        <dbReference type="EMBL" id="OAA34690.1"/>
    </source>
</evidence>
<proteinExistence type="inferred from homology"/>
<evidence type="ECO:0000256" key="11">
    <source>
        <dbReference type="SAM" id="Phobius"/>
    </source>
</evidence>
<dbReference type="Proteomes" id="UP000243498">
    <property type="component" value="Unassembled WGS sequence"/>
</dbReference>
<keyword evidence="11" id="KW-0472">Membrane</keyword>
<dbReference type="OMA" id="DPNRFHF"/>
<gene>
    <name evidence="12" type="ORF">NOR_08319</name>
</gene>
<comment type="similarity">
    <text evidence="3 10">Belongs to the cytochrome P450 family.</text>
</comment>
<dbReference type="PANTHER" id="PTHR46206:SF7">
    <property type="entry name" value="P450, PUTATIVE (EUROFUNG)-RELATED"/>
    <property type="match status" value="1"/>
</dbReference>
<dbReference type="Gene3D" id="1.10.630.10">
    <property type="entry name" value="Cytochrome P450"/>
    <property type="match status" value="1"/>
</dbReference>
<dbReference type="Pfam" id="PF00067">
    <property type="entry name" value="p450"/>
    <property type="match status" value="1"/>
</dbReference>
<protein>
    <submittedName>
        <fullName evidence="12">Cytochrome P450</fullName>
    </submittedName>
</protein>
<keyword evidence="6 10" id="KW-0560">Oxidoreductase</keyword>
<dbReference type="PANTHER" id="PTHR46206">
    <property type="entry name" value="CYTOCHROME P450"/>
    <property type="match status" value="1"/>
</dbReference>
<evidence type="ECO:0000256" key="9">
    <source>
        <dbReference type="PIRSR" id="PIRSR602403-1"/>
    </source>
</evidence>
<dbReference type="OrthoDB" id="1844152at2759"/>
<evidence type="ECO:0000256" key="8">
    <source>
        <dbReference type="ARBA" id="ARBA00023033"/>
    </source>
</evidence>
<dbReference type="AlphaFoldDB" id="A0A166WG44"/>
<dbReference type="InterPro" id="IPR017972">
    <property type="entry name" value="Cyt_P450_CS"/>
</dbReference>
<keyword evidence="11" id="KW-1133">Transmembrane helix</keyword>